<evidence type="ECO:0000256" key="2">
    <source>
        <dbReference type="ARBA" id="ARBA00022664"/>
    </source>
</evidence>
<evidence type="ECO:0000256" key="6">
    <source>
        <dbReference type="ARBA" id="ARBA00022833"/>
    </source>
</evidence>
<gene>
    <name evidence="11" type="primary">CPSF30</name>
    <name evidence="11" type="ORF">KSP39_PZI000399</name>
</gene>
<dbReference type="SMART" id="SM00356">
    <property type="entry name" value="ZnF_C3H1"/>
    <property type="match status" value="3"/>
</dbReference>
<comment type="caution">
    <text evidence="11">The sequence shown here is derived from an EMBL/GenBank/DDBJ whole genome shotgun (WGS) entry which is preliminary data.</text>
</comment>
<keyword evidence="8" id="KW-0539">Nucleus</keyword>
<dbReference type="InterPro" id="IPR045348">
    <property type="entry name" value="CPSF4/Yth1"/>
</dbReference>
<feature type="zinc finger region" description="C3H1-type" evidence="9">
    <location>
        <begin position="145"/>
        <end position="163"/>
    </location>
</feature>
<evidence type="ECO:0000313" key="12">
    <source>
        <dbReference type="Proteomes" id="UP001418222"/>
    </source>
</evidence>
<evidence type="ECO:0000256" key="3">
    <source>
        <dbReference type="ARBA" id="ARBA00022723"/>
    </source>
</evidence>
<dbReference type="InterPro" id="IPR036855">
    <property type="entry name" value="Znf_CCCH_sf"/>
</dbReference>
<keyword evidence="4" id="KW-0677">Repeat</keyword>
<sequence>MDDSEGAFSFDFEPALDGGGGIGIAGDPSAAMLQDPYGDPRAHMALAPDAAPADRRNFRRTVCRHWLRGLCMKGASCGFLHQYDKEKMPVCRFFRSYGECREKDCLYKHTLEEIKDCHMYCFYPLLCSILHTLWQILTNFAGTGYMMGFCPNGSSCRFRHLKLPGPPPPVEEVFKKIQHLSSFSYSSSNRNFQTRNSNSSLS</sequence>
<evidence type="ECO:0000256" key="4">
    <source>
        <dbReference type="ARBA" id="ARBA00022737"/>
    </source>
</evidence>
<proteinExistence type="predicted"/>
<evidence type="ECO:0000256" key="9">
    <source>
        <dbReference type="PROSITE-ProRule" id="PRU00723"/>
    </source>
</evidence>
<dbReference type="GO" id="GO:0006397">
    <property type="term" value="P:mRNA processing"/>
    <property type="evidence" value="ECO:0007669"/>
    <property type="project" value="UniProtKB-KW"/>
</dbReference>
<dbReference type="GO" id="GO:0008270">
    <property type="term" value="F:zinc ion binding"/>
    <property type="evidence" value="ECO:0007669"/>
    <property type="project" value="UniProtKB-KW"/>
</dbReference>
<dbReference type="FunFam" id="4.10.1000.10:FF:000017">
    <property type="entry name" value="Cleavage and polyadenylation specificity factor 30 kDa subunit"/>
    <property type="match status" value="1"/>
</dbReference>
<dbReference type="EMBL" id="JBBWWQ010000001">
    <property type="protein sequence ID" value="KAK8957674.1"/>
    <property type="molecule type" value="Genomic_DNA"/>
</dbReference>
<reference evidence="11 12" key="1">
    <citation type="journal article" date="2022" name="Nat. Plants">
        <title>Genomes of leafy and leafless Platanthera orchids illuminate the evolution of mycoheterotrophy.</title>
        <authorList>
            <person name="Li M.H."/>
            <person name="Liu K.W."/>
            <person name="Li Z."/>
            <person name="Lu H.C."/>
            <person name="Ye Q.L."/>
            <person name="Zhang D."/>
            <person name="Wang J.Y."/>
            <person name="Li Y.F."/>
            <person name="Zhong Z.M."/>
            <person name="Liu X."/>
            <person name="Yu X."/>
            <person name="Liu D.K."/>
            <person name="Tu X.D."/>
            <person name="Liu B."/>
            <person name="Hao Y."/>
            <person name="Liao X.Y."/>
            <person name="Jiang Y.T."/>
            <person name="Sun W.H."/>
            <person name="Chen J."/>
            <person name="Chen Y.Q."/>
            <person name="Ai Y."/>
            <person name="Zhai J.W."/>
            <person name="Wu S.S."/>
            <person name="Zhou Z."/>
            <person name="Hsiao Y.Y."/>
            <person name="Wu W.L."/>
            <person name="Chen Y.Y."/>
            <person name="Lin Y.F."/>
            <person name="Hsu J.L."/>
            <person name="Li C.Y."/>
            <person name="Wang Z.W."/>
            <person name="Zhao X."/>
            <person name="Zhong W.Y."/>
            <person name="Ma X.K."/>
            <person name="Ma L."/>
            <person name="Huang J."/>
            <person name="Chen G.Z."/>
            <person name="Huang M.Z."/>
            <person name="Huang L."/>
            <person name="Peng D.H."/>
            <person name="Luo Y.B."/>
            <person name="Zou S.Q."/>
            <person name="Chen S.P."/>
            <person name="Lan S."/>
            <person name="Tsai W.C."/>
            <person name="Van de Peer Y."/>
            <person name="Liu Z.J."/>
        </authorList>
    </citation>
    <scope>NUCLEOTIDE SEQUENCE [LARGE SCALE GENOMIC DNA]</scope>
    <source>
        <strain evidence="11">Lor287</strain>
    </source>
</reference>
<dbReference type="GO" id="GO:0003723">
    <property type="term" value="F:RNA binding"/>
    <property type="evidence" value="ECO:0007669"/>
    <property type="project" value="UniProtKB-KW"/>
</dbReference>
<keyword evidence="5 9" id="KW-0863">Zinc-finger</keyword>
<keyword evidence="2" id="KW-0507">mRNA processing</keyword>
<feature type="domain" description="C3H1-type" evidence="10">
    <location>
        <begin position="145"/>
        <end position="163"/>
    </location>
</feature>
<feature type="domain" description="C3H1-type" evidence="10">
    <location>
        <begin position="57"/>
        <end position="84"/>
    </location>
</feature>
<dbReference type="PROSITE" id="PS50103">
    <property type="entry name" value="ZF_C3H1"/>
    <property type="match status" value="3"/>
</dbReference>
<evidence type="ECO:0000256" key="7">
    <source>
        <dbReference type="ARBA" id="ARBA00022884"/>
    </source>
</evidence>
<evidence type="ECO:0000256" key="8">
    <source>
        <dbReference type="ARBA" id="ARBA00023242"/>
    </source>
</evidence>
<evidence type="ECO:0000313" key="11">
    <source>
        <dbReference type="EMBL" id="KAK8957674.1"/>
    </source>
</evidence>
<feature type="zinc finger region" description="C3H1-type" evidence="9">
    <location>
        <begin position="85"/>
        <end position="112"/>
    </location>
</feature>
<evidence type="ECO:0000256" key="5">
    <source>
        <dbReference type="ARBA" id="ARBA00022771"/>
    </source>
</evidence>
<keyword evidence="12" id="KW-1185">Reference proteome</keyword>
<feature type="domain" description="C3H1-type" evidence="10">
    <location>
        <begin position="85"/>
        <end position="112"/>
    </location>
</feature>
<evidence type="ECO:0000259" key="10">
    <source>
        <dbReference type="PROSITE" id="PS50103"/>
    </source>
</evidence>
<name>A0AAP0GG29_9ASPA</name>
<keyword evidence="7" id="KW-0694">RNA-binding</keyword>
<dbReference type="InterPro" id="IPR000571">
    <property type="entry name" value="Znf_CCCH"/>
</dbReference>
<dbReference type="GO" id="GO:0005634">
    <property type="term" value="C:nucleus"/>
    <property type="evidence" value="ECO:0007669"/>
    <property type="project" value="UniProtKB-SubCell"/>
</dbReference>
<dbReference type="AlphaFoldDB" id="A0AAP0GG29"/>
<accession>A0AAP0GG29</accession>
<keyword evidence="6 9" id="KW-0862">Zinc</keyword>
<organism evidence="11 12">
    <name type="scientific">Platanthera zijinensis</name>
    <dbReference type="NCBI Taxonomy" id="2320716"/>
    <lineage>
        <taxon>Eukaryota</taxon>
        <taxon>Viridiplantae</taxon>
        <taxon>Streptophyta</taxon>
        <taxon>Embryophyta</taxon>
        <taxon>Tracheophyta</taxon>
        <taxon>Spermatophyta</taxon>
        <taxon>Magnoliopsida</taxon>
        <taxon>Liliopsida</taxon>
        <taxon>Asparagales</taxon>
        <taxon>Orchidaceae</taxon>
        <taxon>Orchidoideae</taxon>
        <taxon>Orchideae</taxon>
        <taxon>Orchidinae</taxon>
        <taxon>Platanthera</taxon>
    </lineage>
</organism>
<dbReference type="SUPFAM" id="SSF90229">
    <property type="entry name" value="CCCH zinc finger"/>
    <property type="match status" value="1"/>
</dbReference>
<dbReference type="Proteomes" id="UP001418222">
    <property type="component" value="Unassembled WGS sequence"/>
</dbReference>
<keyword evidence="3 9" id="KW-0479">Metal-binding</keyword>
<protein>
    <submittedName>
        <fullName evidence="11">Cleavage and polyadenylation specificity factor CPSF30</fullName>
    </submittedName>
</protein>
<feature type="zinc finger region" description="C3H1-type" evidence="9">
    <location>
        <begin position="57"/>
        <end position="84"/>
    </location>
</feature>
<dbReference type="PANTHER" id="PTHR23102">
    <property type="entry name" value="CLEAVAGE AND POLYADENYLATION SPECIFICITY FACTOR SUBUNIT 4-RELATED"/>
    <property type="match status" value="1"/>
</dbReference>
<dbReference type="PANTHER" id="PTHR23102:SF24">
    <property type="entry name" value="CLEAVAGE AND POLYADENYLATION SPECIFICITY FACTOR SUBUNIT 4"/>
    <property type="match status" value="1"/>
</dbReference>
<dbReference type="Gene3D" id="4.10.1000.10">
    <property type="entry name" value="Zinc finger, CCCH-type"/>
    <property type="match status" value="1"/>
</dbReference>
<evidence type="ECO:0000256" key="1">
    <source>
        <dbReference type="ARBA" id="ARBA00004123"/>
    </source>
</evidence>
<comment type="subcellular location">
    <subcellularLocation>
        <location evidence="1">Nucleus</location>
    </subcellularLocation>
</comment>